<dbReference type="Pfam" id="PF11799">
    <property type="entry name" value="IMS_C"/>
    <property type="match status" value="1"/>
</dbReference>
<dbReference type="PROSITE" id="PS50173">
    <property type="entry name" value="UMUC"/>
    <property type="match status" value="1"/>
</dbReference>
<keyword evidence="13 16" id="KW-0234">DNA repair</keyword>
<evidence type="ECO:0000256" key="8">
    <source>
        <dbReference type="ARBA" id="ARBA00022723"/>
    </source>
</evidence>
<dbReference type="InterPro" id="IPR001126">
    <property type="entry name" value="UmuC"/>
</dbReference>
<evidence type="ECO:0000256" key="4">
    <source>
        <dbReference type="ARBA" id="ARBA00022490"/>
    </source>
</evidence>
<keyword evidence="11 16" id="KW-0239">DNA-directed DNA polymerase</keyword>
<comment type="catalytic activity">
    <reaction evidence="15 16">
        <text>DNA(n) + a 2'-deoxyribonucleoside 5'-triphosphate = DNA(n+1) + diphosphate</text>
        <dbReference type="Rhea" id="RHEA:22508"/>
        <dbReference type="Rhea" id="RHEA-COMP:17339"/>
        <dbReference type="Rhea" id="RHEA-COMP:17340"/>
        <dbReference type="ChEBI" id="CHEBI:33019"/>
        <dbReference type="ChEBI" id="CHEBI:61560"/>
        <dbReference type="ChEBI" id="CHEBI:173112"/>
        <dbReference type="EC" id="2.7.7.7"/>
    </reaction>
</comment>
<keyword evidence="8 16" id="KW-0479">Metal-binding</keyword>
<feature type="region of interest" description="Disordered" evidence="17">
    <location>
        <begin position="434"/>
        <end position="463"/>
    </location>
</feature>
<evidence type="ECO:0000256" key="1">
    <source>
        <dbReference type="ARBA" id="ARBA00004496"/>
    </source>
</evidence>
<proteinExistence type="inferred from homology"/>
<dbReference type="Gene3D" id="3.40.1170.60">
    <property type="match status" value="1"/>
</dbReference>
<comment type="subunit">
    <text evidence="16">Monomer.</text>
</comment>
<keyword evidence="12 16" id="KW-0238">DNA-binding</keyword>
<dbReference type="GO" id="GO:0006261">
    <property type="term" value="P:DNA-templated DNA replication"/>
    <property type="evidence" value="ECO:0007669"/>
    <property type="project" value="UniProtKB-UniRule"/>
</dbReference>
<dbReference type="Gene3D" id="1.10.150.20">
    <property type="entry name" value="5' to 3' exonuclease, C-terminal subdomain"/>
    <property type="match status" value="1"/>
</dbReference>
<reference evidence="20" key="1">
    <citation type="submission" date="2017-08" db="EMBL/GenBank/DDBJ databases">
        <authorList>
            <person name="Varghese N."/>
            <person name="Submissions S."/>
        </authorList>
    </citation>
    <scope>NUCLEOTIDE SEQUENCE [LARGE SCALE GENOMIC DNA]</scope>
    <source>
        <strain evidence="20">USBA17B2</strain>
    </source>
</reference>
<dbReference type="InterPro" id="IPR050116">
    <property type="entry name" value="DNA_polymerase-Y"/>
</dbReference>
<evidence type="ECO:0000256" key="11">
    <source>
        <dbReference type="ARBA" id="ARBA00022932"/>
    </source>
</evidence>
<dbReference type="GO" id="GO:0009432">
    <property type="term" value="P:SOS response"/>
    <property type="evidence" value="ECO:0007669"/>
    <property type="project" value="TreeGrafter"/>
</dbReference>
<feature type="binding site" evidence="16">
    <location>
        <position position="12"/>
    </location>
    <ligand>
        <name>Mg(2+)</name>
        <dbReference type="ChEBI" id="CHEBI:18420"/>
    </ligand>
</feature>
<keyword evidence="10 16" id="KW-0460">Magnesium</keyword>
<dbReference type="RefSeq" id="WP_097187506.1">
    <property type="nucleotide sequence ID" value="NZ_OBQK01000003.1"/>
</dbReference>
<evidence type="ECO:0000256" key="5">
    <source>
        <dbReference type="ARBA" id="ARBA00022679"/>
    </source>
</evidence>
<gene>
    <name evidence="16" type="primary">dinB</name>
    <name evidence="19" type="ORF">SAMN05421879_103159</name>
</gene>
<dbReference type="NCBIfam" id="NF002882">
    <property type="entry name" value="PRK03348.1"/>
    <property type="match status" value="1"/>
</dbReference>
<dbReference type="GO" id="GO:0006281">
    <property type="term" value="P:DNA repair"/>
    <property type="evidence" value="ECO:0007669"/>
    <property type="project" value="UniProtKB-UniRule"/>
</dbReference>
<dbReference type="GO" id="GO:0042276">
    <property type="term" value="P:error-prone translesion synthesis"/>
    <property type="evidence" value="ECO:0007669"/>
    <property type="project" value="TreeGrafter"/>
</dbReference>
<evidence type="ECO:0000256" key="9">
    <source>
        <dbReference type="ARBA" id="ARBA00022763"/>
    </source>
</evidence>
<dbReference type="HAMAP" id="MF_01113">
    <property type="entry name" value="DNApol_IV"/>
    <property type="match status" value="1"/>
</dbReference>
<evidence type="ECO:0000256" key="3">
    <source>
        <dbReference type="ARBA" id="ARBA00022457"/>
    </source>
</evidence>
<evidence type="ECO:0000256" key="17">
    <source>
        <dbReference type="SAM" id="MobiDB-lite"/>
    </source>
</evidence>
<dbReference type="InterPro" id="IPR022880">
    <property type="entry name" value="DNApol_IV"/>
</dbReference>
<dbReference type="Pfam" id="PF00817">
    <property type="entry name" value="IMS"/>
    <property type="match status" value="1"/>
</dbReference>
<comment type="subcellular location">
    <subcellularLocation>
        <location evidence="1 16">Cytoplasm</location>
    </subcellularLocation>
</comment>
<dbReference type="InterPro" id="IPR017961">
    <property type="entry name" value="DNA_pol_Y-fam_little_finger"/>
</dbReference>
<comment type="function">
    <text evidence="14 16">Poorly processive, error-prone DNA polymerase involved in untargeted mutagenesis. Copies undamaged DNA at stalled replication forks, which arise in vivo from mismatched or misaligned primer ends. These misaligned primers can be extended by PolIV. Exhibits no 3'-5' exonuclease (proofreading) activity. May be involved in translesional synthesis, in conjunction with the beta clamp from PolIII.</text>
</comment>
<feature type="active site" evidence="16">
    <location>
        <position position="108"/>
    </location>
</feature>
<feature type="site" description="Substrate discrimination" evidence="16">
    <location>
        <position position="17"/>
    </location>
</feature>
<keyword evidence="20" id="KW-1185">Reference proteome</keyword>
<keyword evidence="5 16" id="KW-0808">Transferase</keyword>
<dbReference type="InterPro" id="IPR043128">
    <property type="entry name" value="Rev_trsase/Diguanyl_cyclase"/>
</dbReference>
<feature type="binding site" evidence="16">
    <location>
        <position position="107"/>
    </location>
    <ligand>
        <name>Mg(2+)</name>
        <dbReference type="ChEBI" id="CHEBI:18420"/>
    </ligand>
</feature>
<dbReference type="Gene3D" id="3.30.70.270">
    <property type="match status" value="1"/>
</dbReference>
<evidence type="ECO:0000313" key="20">
    <source>
        <dbReference type="Proteomes" id="UP000219688"/>
    </source>
</evidence>
<name>A0A285VK55_9MICO</name>
<dbReference type="CDD" id="cd03586">
    <property type="entry name" value="PolY_Pol_IV_kappa"/>
    <property type="match status" value="1"/>
</dbReference>
<feature type="domain" description="UmuC" evidence="18">
    <location>
        <begin position="8"/>
        <end position="194"/>
    </location>
</feature>
<accession>A0A285VK55</accession>
<dbReference type="Proteomes" id="UP000219688">
    <property type="component" value="Unassembled WGS sequence"/>
</dbReference>
<dbReference type="InterPro" id="IPR053848">
    <property type="entry name" value="IMS_HHH_1"/>
</dbReference>
<dbReference type="Gene3D" id="3.30.1490.100">
    <property type="entry name" value="DNA polymerase, Y-family, little finger domain"/>
    <property type="match status" value="1"/>
</dbReference>
<dbReference type="SUPFAM" id="SSF100879">
    <property type="entry name" value="Lesion bypass DNA polymerase (Y-family), little finger domain"/>
    <property type="match status" value="1"/>
</dbReference>
<keyword evidence="7 16" id="KW-0235">DNA replication</keyword>
<dbReference type="GO" id="GO:0000287">
    <property type="term" value="F:magnesium ion binding"/>
    <property type="evidence" value="ECO:0007669"/>
    <property type="project" value="UniProtKB-UniRule"/>
</dbReference>
<dbReference type="InterPro" id="IPR043502">
    <property type="entry name" value="DNA/RNA_pol_sf"/>
</dbReference>
<dbReference type="Pfam" id="PF21999">
    <property type="entry name" value="IMS_HHH_1"/>
    <property type="match status" value="1"/>
</dbReference>
<keyword evidence="3 16" id="KW-0515">Mutator protein</keyword>
<evidence type="ECO:0000256" key="6">
    <source>
        <dbReference type="ARBA" id="ARBA00022695"/>
    </source>
</evidence>
<dbReference type="GO" id="GO:0003887">
    <property type="term" value="F:DNA-directed DNA polymerase activity"/>
    <property type="evidence" value="ECO:0007669"/>
    <property type="project" value="UniProtKB-UniRule"/>
</dbReference>
<evidence type="ECO:0000259" key="18">
    <source>
        <dbReference type="PROSITE" id="PS50173"/>
    </source>
</evidence>
<dbReference type="EC" id="2.7.7.7" evidence="16"/>
<comment type="similarity">
    <text evidence="2 16">Belongs to the DNA polymerase type-Y family.</text>
</comment>
<dbReference type="STRING" id="1122622.GCA_000421185_02091"/>
<evidence type="ECO:0000256" key="10">
    <source>
        <dbReference type="ARBA" id="ARBA00022842"/>
    </source>
</evidence>
<evidence type="ECO:0000256" key="13">
    <source>
        <dbReference type="ARBA" id="ARBA00023204"/>
    </source>
</evidence>
<sequence>MSDPRRCVVHLDLDAFFAAVEQRDKPSLRGRPVVVGGTGGRGVVSTASYEARVYGVRSAMPTIEARRRAPAGTAFLSSRFEAYRASSRIVMEILRSRSPLVEQVSVDEAYVDLSAAADPPGWEGGRLEAWCAKLLAEITAATGGLTASVGVAPSKMMAKLASEMDKPAGTTIVRPGEELSVLHPLPVRAVAGVGPATAGRLRTFGVETVGDLSRVSEADLVALFGSAHGVGLHRLALGRDDRPVVPEREAKSVSVEETFGTDITDRVLLEGELARMAAQLAGRLTRSSAFARTITVKARHHDFSTLTRSSSLPFATGDGAVILREGRRLLSGLDVSGGLRLLGLGVSGLTSHAQDELLIDVAAAPGSVVELPDVGATPVEEAVAPPSGDEGEELLGRRRDGWSTGQDVEHQEHGAGWVWGSGLGRVTVRFEGPLTPPGPVRTFPVDDPLLAPAGPPEWRGART</sequence>
<dbReference type="GO" id="GO:0003684">
    <property type="term" value="F:damaged DNA binding"/>
    <property type="evidence" value="ECO:0007669"/>
    <property type="project" value="InterPro"/>
</dbReference>
<dbReference type="GO" id="GO:0005829">
    <property type="term" value="C:cytosol"/>
    <property type="evidence" value="ECO:0007669"/>
    <property type="project" value="TreeGrafter"/>
</dbReference>
<dbReference type="PANTHER" id="PTHR11076">
    <property type="entry name" value="DNA REPAIR POLYMERASE UMUC / TRANSFERASE FAMILY MEMBER"/>
    <property type="match status" value="1"/>
</dbReference>
<organism evidence="19 20">
    <name type="scientific">Ornithinimicrobium cerasi</name>
    <dbReference type="NCBI Taxonomy" id="2248773"/>
    <lineage>
        <taxon>Bacteria</taxon>
        <taxon>Bacillati</taxon>
        <taxon>Actinomycetota</taxon>
        <taxon>Actinomycetes</taxon>
        <taxon>Micrococcales</taxon>
        <taxon>Ornithinimicrobiaceae</taxon>
        <taxon>Ornithinimicrobium</taxon>
    </lineage>
</organism>
<evidence type="ECO:0000256" key="12">
    <source>
        <dbReference type="ARBA" id="ARBA00023125"/>
    </source>
</evidence>
<dbReference type="PANTHER" id="PTHR11076:SF33">
    <property type="entry name" value="DNA POLYMERASE KAPPA"/>
    <property type="match status" value="1"/>
</dbReference>
<dbReference type="EMBL" id="OBQK01000003">
    <property type="protein sequence ID" value="SOC54475.1"/>
    <property type="molecule type" value="Genomic_DNA"/>
</dbReference>
<comment type="cofactor">
    <cofactor evidence="16">
        <name>Mg(2+)</name>
        <dbReference type="ChEBI" id="CHEBI:18420"/>
    </cofactor>
    <text evidence="16">Binds 2 magnesium ions per subunit.</text>
</comment>
<dbReference type="FunFam" id="3.30.1490.100:FF:000004">
    <property type="entry name" value="DNA polymerase IV"/>
    <property type="match status" value="1"/>
</dbReference>
<evidence type="ECO:0000256" key="15">
    <source>
        <dbReference type="ARBA" id="ARBA00049244"/>
    </source>
</evidence>
<keyword evidence="9 16" id="KW-0227">DNA damage</keyword>
<evidence type="ECO:0000256" key="2">
    <source>
        <dbReference type="ARBA" id="ARBA00010945"/>
    </source>
</evidence>
<keyword evidence="6 16" id="KW-0548">Nucleotidyltransferase</keyword>
<evidence type="ECO:0000256" key="7">
    <source>
        <dbReference type="ARBA" id="ARBA00022705"/>
    </source>
</evidence>
<protein>
    <recommendedName>
        <fullName evidence="16">DNA polymerase IV</fullName>
        <shortName evidence="16">Pol IV</shortName>
        <ecNumber evidence="16">2.7.7.7</ecNumber>
    </recommendedName>
</protein>
<dbReference type="AlphaFoldDB" id="A0A285VK55"/>
<dbReference type="NCBIfam" id="NF002677">
    <property type="entry name" value="PRK02406.1"/>
    <property type="match status" value="1"/>
</dbReference>
<evidence type="ECO:0000256" key="16">
    <source>
        <dbReference type="HAMAP-Rule" id="MF_01113"/>
    </source>
</evidence>
<evidence type="ECO:0000256" key="14">
    <source>
        <dbReference type="ARBA" id="ARBA00025589"/>
    </source>
</evidence>
<dbReference type="InterPro" id="IPR036775">
    <property type="entry name" value="DNA_pol_Y-fam_lit_finger_sf"/>
</dbReference>
<keyword evidence="4 16" id="KW-0963">Cytoplasm</keyword>
<dbReference type="SUPFAM" id="SSF56672">
    <property type="entry name" value="DNA/RNA polymerases"/>
    <property type="match status" value="1"/>
</dbReference>
<evidence type="ECO:0000313" key="19">
    <source>
        <dbReference type="EMBL" id="SOC54475.1"/>
    </source>
</evidence>